<reference evidence="2 3" key="1">
    <citation type="journal article" date="2015" name="Nature">
        <title>rRNA introns, odd ribosomes, and small enigmatic genomes across a large radiation of phyla.</title>
        <authorList>
            <person name="Brown C.T."/>
            <person name="Hug L.A."/>
            <person name="Thomas B.C."/>
            <person name="Sharon I."/>
            <person name="Castelle C.J."/>
            <person name="Singh A."/>
            <person name="Wilkins M.J."/>
            <person name="Williams K.H."/>
            <person name="Banfield J.F."/>
        </authorList>
    </citation>
    <scope>NUCLEOTIDE SEQUENCE [LARGE SCALE GENOMIC DNA]</scope>
</reference>
<gene>
    <name evidence="2" type="ORF">UR89_C0008G0010</name>
</gene>
<protein>
    <submittedName>
        <fullName evidence="2">Uncharacterized protein</fullName>
    </submittedName>
</protein>
<keyword evidence="1" id="KW-0472">Membrane</keyword>
<dbReference type="AlphaFoldDB" id="A0A0G0D118"/>
<dbReference type="EMBL" id="LBQX01000008">
    <property type="protein sequence ID" value="KKP87038.1"/>
    <property type="molecule type" value="Genomic_DNA"/>
</dbReference>
<feature type="transmembrane region" description="Helical" evidence="1">
    <location>
        <begin position="26"/>
        <end position="49"/>
    </location>
</feature>
<evidence type="ECO:0000256" key="1">
    <source>
        <dbReference type="SAM" id="Phobius"/>
    </source>
</evidence>
<dbReference type="Proteomes" id="UP000034536">
    <property type="component" value="Unassembled WGS sequence"/>
</dbReference>
<name>A0A0G0D118_9BACT</name>
<sequence length="96" mass="11293">MCFTIYSVDISNMIKLYLFSKKVHRFLVVIIAVIGLTMSLTGILLKYPFISEKLVYIDLITIRYIHNNLSPFFTIVFLLMMLTGIVMYIFPFTRNR</sequence>
<feature type="transmembrane region" description="Helical" evidence="1">
    <location>
        <begin position="69"/>
        <end position="90"/>
    </location>
</feature>
<accession>A0A0G0D118</accession>
<evidence type="ECO:0000313" key="2">
    <source>
        <dbReference type="EMBL" id="KKP87038.1"/>
    </source>
</evidence>
<organism evidence="2 3">
    <name type="scientific">Candidatus Roizmanbacteria bacterium GW2011_GWA2_35_8</name>
    <dbReference type="NCBI Taxonomy" id="1618479"/>
    <lineage>
        <taxon>Bacteria</taxon>
        <taxon>Candidatus Roizmaniibacteriota</taxon>
    </lineage>
</organism>
<keyword evidence="1" id="KW-1133">Transmembrane helix</keyword>
<proteinExistence type="predicted"/>
<comment type="caution">
    <text evidence="2">The sequence shown here is derived from an EMBL/GenBank/DDBJ whole genome shotgun (WGS) entry which is preliminary data.</text>
</comment>
<keyword evidence="1" id="KW-0812">Transmembrane</keyword>
<evidence type="ECO:0000313" key="3">
    <source>
        <dbReference type="Proteomes" id="UP000034536"/>
    </source>
</evidence>